<dbReference type="PATRIC" id="fig|1359199.3.peg.803"/>
<organism evidence="1 2">
    <name type="scientific">Rickettsia rhipicephali str. Ect</name>
    <dbReference type="NCBI Taxonomy" id="1359199"/>
    <lineage>
        <taxon>Bacteria</taxon>
        <taxon>Pseudomonadati</taxon>
        <taxon>Pseudomonadota</taxon>
        <taxon>Alphaproteobacteria</taxon>
        <taxon>Rickettsiales</taxon>
        <taxon>Rickettsiaceae</taxon>
        <taxon>Rickettsieae</taxon>
        <taxon>Rickettsia</taxon>
        <taxon>spotted fever group</taxon>
    </lineage>
</organism>
<accession>A0A0F3PGK7</accession>
<evidence type="ECO:0000313" key="2">
    <source>
        <dbReference type="Proteomes" id="UP000033591"/>
    </source>
</evidence>
<dbReference type="RefSeq" id="WP_014366160.1">
    <property type="nucleotide sequence ID" value="NZ_LAOC01000001.1"/>
</dbReference>
<comment type="caution">
    <text evidence="1">The sequence shown here is derived from an EMBL/GenBank/DDBJ whole genome shotgun (WGS) entry which is preliminary data.</text>
</comment>
<name>A0A0F3PGK7_RICRH</name>
<sequence length="131" mass="15258">MKKSNAKLEEALYSMEEGILNLRKQKASLEEIFTFLQDLSTATDKIISLDISNYRDWPEVKDFILKLGNNLSFKPQSIKIASSSQYSTEHEIKISEFVNEILSLRLKIGIDINNSTYIDDANYRKKFFRRI</sequence>
<protein>
    <submittedName>
        <fullName evidence="1">Uncharacterized protein</fullName>
    </submittedName>
</protein>
<proteinExistence type="predicted"/>
<dbReference type="AlphaFoldDB" id="A0A0F3PGK7"/>
<dbReference type="Proteomes" id="UP000033591">
    <property type="component" value="Unassembled WGS sequence"/>
</dbReference>
<gene>
    <name evidence="1" type="ORF">RMAECT_0818</name>
</gene>
<reference evidence="1 2" key="1">
    <citation type="submission" date="2015-01" db="EMBL/GenBank/DDBJ databases">
        <title>Genome Sequencing of Rickettsiales.</title>
        <authorList>
            <person name="Daugherty S.C."/>
            <person name="Su Q."/>
            <person name="Abolude K."/>
            <person name="Beier-Sexton M."/>
            <person name="Carlyon J.A."/>
            <person name="Carter R."/>
            <person name="Day N.P."/>
            <person name="Dumler S.J."/>
            <person name="Dyachenko V."/>
            <person name="Godinez A."/>
            <person name="Kurtti T.J."/>
            <person name="Lichay M."/>
            <person name="Mullins K.E."/>
            <person name="Ott S."/>
            <person name="Pappas-Brown V."/>
            <person name="Paris D.H."/>
            <person name="Patel P."/>
            <person name="Richards A.L."/>
            <person name="Sadzewicz L."/>
            <person name="Sears K."/>
            <person name="Seidman D."/>
            <person name="Sengamalay N."/>
            <person name="Stenos J."/>
            <person name="Tallon L.J."/>
            <person name="Vincent G."/>
            <person name="Fraser C.M."/>
            <person name="Munderloh U."/>
            <person name="Dunning-Hotopp J.C."/>
        </authorList>
    </citation>
    <scope>NUCLEOTIDE SEQUENCE [LARGE SCALE GENOMIC DNA]</scope>
    <source>
        <strain evidence="1 2">Ect</strain>
    </source>
</reference>
<dbReference type="EMBL" id="LAOC01000001">
    <property type="protein sequence ID" value="KJV79052.1"/>
    <property type="molecule type" value="Genomic_DNA"/>
</dbReference>
<evidence type="ECO:0000313" key="1">
    <source>
        <dbReference type="EMBL" id="KJV79052.1"/>
    </source>
</evidence>